<keyword evidence="7" id="KW-1185">Reference proteome</keyword>
<keyword evidence="4" id="KW-1133">Transmembrane helix</keyword>
<dbReference type="InterPro" id="IPR016047">
    <property type="entry name" value="M23ase_b-sheet_dom"/>
</dbReference>
<dbReference type="Pfam" id="PF01551">
    <property type="entry name" value="Peptidase_M23"/>
    <property type="match status" value="1"/>
</dbReference>
<evidence type="ECO:0000313" key="7">
    <source>
        <dbReference type="Proteomes" id="UP001338137"/>
    </source>
</evidence>
<dbReference type="Gene3D" id="2.70.70.10">
    <property type="entry name" value="Glucose Permease (Domain IIA)"/>
    <property type="match status" value="1"/>
</dbReference>
<gene>
    <name evidence="6" type="ORF">P4I72_10140</name>
</gene>
<dbReference type="CDD" id="cd12797">
    <property type="entry name" value="M23_peptidase"/>
    <property type="match status" value="1"/>
</dbReference>
<dbReference type="EMBL" id="JARLKY010000021">
    <property type="protein sequence ID" value="MEC0227483.1"/>
    <property type="molecule type" value="Genomic_DNA"/>
</dbReference>
<evidence type="ECO:0000259" key="5">
    <source>
        <dbReference type="Pfam" id="PF01551"/>
    </source>
</evidence>
<accession>A0ABU6G004</accession>
<feature type="domain" description="M23ase beta-sheet core" evidence="5">
    <location>
        <begin position="233"/>
        <end position="327"/>
    </location>
</feature>
<organism evidence="6 7">
    <name type="scientific">Paenibacillus alba</name>
    <dbReference type="NCBI Taxonomy" id="1197127"/>
    <lineage>
        <taxon>Bacteria</taxon>
        <taxon>Bacillati</taxon>
        <taxon>Bacillota</taxon>
        <taxon>Bacilli</taxon>
        <taxon>Bacillales</taxon>
        <taxon>Paenibacillaceae</taxon>
        <taxon>Paenibacillus</taxon>
    </lineage>
</organism>
<dbReference type="PANTHER" id="PTHR21666:SF289">
    <property type="entry name" value="L-ALA--D-GLU ENDOPEPTIDASE"/>
    <property type="match status" value="1"/>
</dbReference>
<dbReference type="PANTHER" id="PTHR21666">
    <property type="entry name" value="PEPTIDASE-RELATED"/>
    <property type="match status" value="1"/>
</dbReference>
<keyword evidence="1" id="KW-0732">Signal</keyword>
<feature type="coiled-coil region" evidence="2">
    <location>
        <begin position="72"/>
        <end position="106"/>
    </location>
</feature>
<feature type="transmembrane region" description="Helical" evidence="4">
    <location>
        <begin position="30"/>
        <end position="53"/>
    </location>
</feature>
<name>A0ABU6G004_9BACL</name>
<sequence length="340" mass="37926">MKFIWGKKEFTLMIIPGANRRTVRFKLPHSSIYIVPSVILLVLIGFFVTIYLMNTHSHRTRNNMQQAFDGQERQLVDQITLKNSELEQLQANLIDLSQQASDFKLKLEEIKKIDHVIELMSETDGTKGTKGTSKKTSALNTQQPNGKNSDIGGSDVPVTSQDVSLLVNSTKEGLFSLVGDINALLLHLNESEAKLKEAQYLRSITPTLWPTVTHSITSGFGVRIDPFTSKPSMHTGFDLDGEMNDNVYATADGKVIEASFDNDHGNHLIIDHTRGIQTEYMHLNKMLVKRGESVTKGQKIGLIGTTGRSTGSHLHYEVQKNGKPIDPAPYLITDRKDELK</sequence>
<feature type="compositionally biased region" description="Polar residues" evidence="3">
    <location>
        <begin position="138"/>
        <end position="148"/>
    </location>
</feature>
<feature type="region of interest" description="Disordered" evidence="3">
    <location>
        <begin position="319"/>
        <end position="340"/>
    </location>
</feature>
<evidence type="ECO:0000256" key="1">
    <source>
        <dbReference type="ARBA" id="ARBA00022729"/>
    </source>
</evidence>
<comment type="caution">
    <text evidence="6">The sequence shown here is derived from an EMBL/GenBank/DDBJ whole genome shotgun (WGS) entry which is preliminary data.</text>
</comment>
<evidence type="ECO:0000256" key="2">
    <source>
        <dbReference type="SAM" id="Coils"/>
    </source>
</evidence>
<evidence type="ECO:0000256" key="4">
    <source>
        <dbReference type="SAM" id="Phobius"/>
    </source>
</evidence>
<keyword evidence="4" id="KW-0472">Membrane</keyword>
<keyword evidence="2" id="KW-0175">Coiled coil</keyword>
<evidence type="ECO:0000313" key="6">
    <source>
        <dbReference type="EMBL" id="MEC0227483.1"/>
    </source>
</evidence>
<dbReference type="InterPro" id="IPR011055">
    <property type="entry name" value="Dup_hybrid_motif"/>
</dbReference>
<feature type="region of interest" description="Disordered" evidence="3">
    <location>
        <begin position="124"/>
        <end position="154"/>
    </location>
</feature>
<evidence type="ECO:0000256" key="3">
    <source>
        <dbReference type="SAM" id="MobiDB-lite"/>
    </source>
</evidence>
<proteinExistence type="predicted"/>
<dbReference type="RefSeq" id="WP_326071804.1">
    <property type="nucleotide sequence ID" value="NZ_JARLKY010000021.1"/>
</dbReference>
<protein>
    <submittedName>
        <fullName evidence="6">M23 family metallopeptidase</fullName>
    </submittedName>
</protein>
<keyword evidence="4" id="KW-0812">Transmembrane</keyword>
<dbReference type="Proteomes" id="UP001338137">
    <property type="component" value="Unassembled WGS sequence"/>
</dbReference>
<reference evidence="6 7" key="1">
    <citation type="submission" date="2023-03" db="EMBL/GenBank/DDBJ databases">
        <title>Bacillus Genome Sequencing.</title>
        <authorList>
            <person name="Dunlap C."/>
        </authorList>
    </citation>
    <scope>NUCLEOTIDE SEQUENCE [LARGE SCALE GENOMIC DNA]</scope>
    <source>
        <strain evidence="6 7">BD-533</strain>
    </source>
</reference>
<dbReference type="InterPro" id="IPR050570">
    <property type="entry name" value="Cell_wall_metabolism_enzyme"/>
</dbReference>
<dbReference type="SUPFAM" id="SSF51261">
    <property type="entry name" value="Duplicated hybrid motif"/>
    <property type="match status" value="1"/>
</dbReference>